<dbReference type="SUPFAM" id="SSF109604">
    <property type="entry name" value="HD-domain/PDEase-like"/>
    <property type="match status" value="1"/>
</dbReference>
<feature type="region of interest" description="Disordered" evidence="9">
    <location>
        <begin position="47"/>
        <end position="72"/>
    </location>
</feature>
<dbReference type="Gene3D" id="3.30.450.40">
    <property type="match status" value="2"/>
</dbReference>
<feature type="binding site" evidence="6">
    <location>
        <position position="821"/>
    </location>
    <ligand>
        <name>AMP</name>
        <dbReference type="ChEBI" id="CHEBI:456215"/>
    </ligand>
</feature>
<dbReference type="PROSITE" id="PS00126">
    <property type="entry name" value="PDEASE_I_1"/>
    <property type="match status" value="1"/>
</dbReference>
<evidence type="ECO:0000256" key="4">
    <source>
        <dbReference type="ARBA" id="ARBA00022801"/>
    </source>
</evidence>
<dbReference type="InterPro" id="IPR023088">
    <property type="entry name" value="PDEase"/>
</dbReference>
<dbReference type="Pfam" id="PF01590">
    <property type="entry name" value="GAF"/>
    <property type="match status" value="1"/>
</dbReference>
<dbReference type="InterPro" id="IPR029016">
    <property type="entry name" value="GAF-like_dom_sf"/>
</dbReference>
<keyword evidence="3 7" id="KW-0479">Metal-binding</keyword>
<evidence type="ECO:0000313" key="12">
    <source>
        <dbReference type="Proteomes" id="UP000694680"/>
    </source>
</evidence>
<comment type="similarity">
    <text evidence="1 8">Belongs to the cyclic nucleotide phosphodiesterase family.</text>
</comment>
<feature type="binding site" evidence="6">
    <location>
        <position position="768"/>
    </location>
    <ligand>
        <name>AMP</name>
        <dbReference type="ChEBI" id="CHEBI:456215"/>
    </ligand>
</feature>
<dbReference type="Ensembl" id="ENSGWIT00000057997.1">
    <property type="protein sequence ID" value="ENSGWIP00000053792.1"/>
    <property type="gene ID" value="ENSGWIG00000025703.1"/>
</dbReference>
<dbReference type="SMART" id="SM00471">
    <property type="entry name" value="HDc"/>
    <property type="match status" value="1"/>
</dbReference>
<dbReference type="GO" id="GO:0004114">
    <property type="term" value="F:3',5'-cyclic-nucleotide phosphodiesterase activity"/>
    <property type="evidence" value="ECO:0007669"/>
    <property type="project" value="InterPro"/>
</dbReference>
<dbReference type="FunFam" id="1.10.1300.10:FF:000003">
    <property type="entry name" value="Phosphodiesterase"/>
    <property type="match status" value="1"/>
</dbReference>
<dbReference type="InterPro" id="IPR002073">
    <property type="entry name" value="PDEase_catalytic_dom"/>
</dbReference>
<dbReference type="Gene3D" id="1.10.1300.10">
    <property type="entry name" value="3'5'-cyclic nucleotide phosphodiesterase, catalytic domain"/>
    <property type="match status" value="1"/>
</dbReference>
<reference evidence="11" key="3">
    <citation type="submission" date="2025-09" db="UniProtKB">
        <authorList>
            <consortium name="Ensembl"/>
        </authorList>
    </citation>
    <scope>IDENTIFICATION</scope>
</reference>
<name>A0A8C5I519_GOUWI</name>
<gene>
    <name evidence="11" type="primary">LOC114471595</name>
</gene>
<dbReference type="PROSITE" id="PS51845">
    <property type="entry name" value="PDEASE_I_2"/>
    <property type="match status" value="1"/>
</dbReference>
<evidence type="ECO:0000259" key="10">
    <source>
        <dbReference type="PROSITE" id="PS51845"/>
    </source>
</evidence>
<protein>
    <recommendedName>
        <fullName evidence="8">Phosphodiesterase</fullName>
        <ecNumber evidence="8">3.1.4.-</ecNumber>
    </recommendedName>
</protein>
<dbReference type="EC" id="3.1.4.-" evidence="8"/>
<dbReference type="Proteomes" id="UP000694680">
    <property type="component" value="Chromosome 1"/>
</dbReference>
<evidence type="ECO:0000256" key="5">
    <source>
        <dbReference type="PIRSR" id="PIRSR623088-1"/>
    </source>
</evidence>
<dbReference type="Pfam" id="PF00233">
    <property type="entry name" value="PDEase_I"/>
    <property type="match status" value="1"/>
</dbReference>
<evidence type="ECO:0000256" key="7">
    <source>
        <dbReference type="PIRSR" id="PIRSR623088-3"/>
    </source>
</evidence>
<feature type="active site" description="Proton donor" evidence="5">
    <location>
        <position position="616"/>
    </location>
</feature>
<evidence type="ECO:0000256" key="1">
    <source>
        <dbReference type="ARBA" id="ARBA00007648"/>
    </source>
</evidence>
<dbReference type="SMART" id="SM00065">
    <property type="entry name" value="GAF"/>
    <property type="match status" value="2"/>
</dbReference>
<feature type="binding site" evidence="6">
    <location>
        <begin position="616"/>
        <end position="620"/>
    </location>
    <ligand>
        <name>AMP</name>
        <dbReference type="ChEBI" id="CHEBI:456215"/>
    </ligand>
</feature>
<accession>A0A8C5I519</accession>
<dbReference type="InterPro" id="IPR003607">
    <property type="entry name" value="HD/PDEase_dom"/>
</dbReference>
<evidence type="ECO:0000256" key="8">
    <source>
        <dbReference type="RuleBase" id="RU363067"/>
    </source>
</evidence>
<evidence type="ECO:0000256" key="6">
    <source>
        <dbReference type="PIRSR" id="PIRSR623088-2"/>
    </source>
</evidence>
<organism evidence="11 12">
    <name type="scientific">Gouania willdenowi</name>
    <name type="common">Blunt-snouted clingfish</name>
    <name type="synonym">Lepadogaster willdenowi</name>
    <dbReference type="NCBI Taxonomy" id="441366"/>
    <lineage>
        <taxon>Eukaryota</taxon>
        <taxon>Metazoa</taxon>
        <taxon>Chordata</taxon>
        <taxon>Craniata</taxon>
        <taxon>Vertebrata</taxon>
        <taxon>Euteleostomi</taxon>
        <taxon>Actinopterygii</taxon>
        <taxon>Neopterygii</taxon>
        <taxon>Teleostei</taxon>
        <taxon>Neoteleostei</taxon>
        <taxon>Acanthomorphata</taxon>
        <taxon>Ovalentaria</taxon>
        <taxon>Blenniimorphae</taxon>
        <taxon>Blenniiformes</taxon>
        <taxon>Gobiesocoidei</taxon>
        <taxon>Gobiesocidae</taxon>
        <taxon>Gobiesocinae</taxon>
        <taxon>Gouania</taxon>
    </lineage>
</organism>
<feature type="binding site" evidence="7">
    <location>
        <position position="658"/>
    </location>
    <ligand>
        <name>Zn(2+)</name>
        <dbReference type="ChEBI" id="CHEBI:29105"/>
        <label>1</label>
    </ligand>
</feature>
<dbReference type="GO" id="GO:0007165">
    <property type="term" value="P:signal transduction"/>
    <property type="evidence" value="ECO:0007669"/>
    <property type="project" value="InterPro"/>
</dbReference>
<keyword evidence="4 8" id="KW-0378">Hydrolase</keyword>
<dbReference type="AlphaFoldDB" id="A0A8C5I519"/>
<reference evidence="11" key="1">
    <citation type="submission" date="2020-06" db="EMBL/GenBank/DDBJ databases">
        <authorList>
            <consortium name="Wellcome Sanger Institute Data Sharing"/>
        </authorList>
    </citation>
    <scope>NUCLEOTIDE SEQUENCE [LARGE SCALE GENOMIC DNA]</scope>
</reference>
<dbReference type="InterPro" id="IPR023174">
    <property type="entry name" value="PDEase_CS"/>
</dbReference>
<evidence type="ECO:0000313" key="11">
    <source>
        <dbReference type="Ensembl" id="ENSGWIP00000053792.1"/>
    </source>
</evidence>
<keyword evidence="12" id="KW-1185">Reference proteome</keyword>
<reference evidence="11" key="2">
    <citation type="submission" date="2025-08" db="UniProtKB">
        <authorList>
            <consortium name="Ensembl"/>
        </authorList>
    </citation>
    <scope>IDENTIFICATION</scope>
</reference>
<dbReference type="InterPro" id="IPR003018">
    <property type="entry name" value="GAF"/>
</dbReference>
<dbReference type="GO" id="GO:0046872">
    <property type="term" value="F:metal ion binding"/>
    <property type="evidence" value="ECO:0007669"/>
    <property type="project" value="UniProtKB-KW"/>
</dbReference>
<evidence type="ECO:0000256" key="3">
    <source>
        <dbReference type="ARBA" id="ARBA00022723"/>
    </source>
</evidence>
<dbReference type="PRINTS" id="PR00387">
    <property type="entry name" value="PDIESTERASE1"/>
</dbReference>
<feature type="binding site" evidence="7">
    <location>
        <position position="658"/>
    </location>
    <ligand>
        <name>Zn(2+)</name>
        <dbReference type="ChEBI" id="CHEBI:29105"/>
        <label>2</label>
    </ligand>
</feature>
<dbReference type="InterPro" id="IPR036971">
    <property type="entry name" value="PDEase_catalytic_dom_sf"/>
</dbReference>
<evidence type="ECO:0000256" key="9">
    <source>
        <dbReference type="SAM" id="MobiDB-lite"/>
    </source>
</evidence>
<feature type="domain" description="PDEase" evidence="10">
    <location>
        <begin position="539"/>
        <end position="871"/>
    </location>
</feature>
<feature type="compositionally biased region" description="Polar residues" evidence="9">
    <location>
        <begin position="47"/>
        <end position="65"/>
    </location>
</feature>
<feature type="binding site" evidence="7">
    <location>
        <position position="657"/>
    </location>
    <ligand>
        <name>Zn(2+)</name>
        <dbReference type="ChEBI" id="CHEBI:29105"/>
        <label>1</label>
    </ligand>
</feature>
<comment type="cofactor">
    <cofactor evidence="8">
        <name>a divalent metal cation</name>
        <dbReference type="ChEBI" id="CHEBI:60240"/>
    </cofactor>
    <text evidence="8">Binds 2 divalent metal cations per subunit. Site 1 may preferentially bind zinc ions, while site 2 has a preference for magnesium and/or manganese ions.</text>
</comment>
<proteinExistence type="inferred from homology"/>
<feature type="binding site" evidence="6">
    <location>
        <position position="658"/>
    </location>
    <ligand>
        <name>AMP</name>
        <dbReference type="ChEBI" id="CHEBI:456215"/>
    </ligand>
</feature>
<evidence type="ECO:0000256" key="2">
    <source>
        <dbReference type="ARBA" id="ARBA00022535"/>
    </source>
</evidence>
<dbReference type="CDD" id="cd00077">
    <property type="entry name" value="HDc"/>
    <property type="match status" value="1"/>
</dbReference>
<feature type="binding site" evidence="7">
    <location>
        <position position="768"/>
    </location>
    <ligand>
        <name>Zn(2+)</name>
        <dbReference type="ChEBI" id="CHEBI:29105"/>
        <label>1</label>
    </ligand>
</feature>
<dbReference type="SUPFAM" id="SSF55781">
    <property type="entry name" value="GAF domain-like"/>
    <property type="match status" value="2"/>
</dbReference>
<dbReference type="PANTHER" id="PTHR11347">
    <property type="entry name" value="CYCLIC NUCLEOTIDE PHOSPHODIESTERASE"/>
    <property type="match status" value="1"/>
</dbReference>
<keyword evidence="2" id="KW-0140">cGMP</keyword>
<feature type="binding site" evidence="7">
    <location>
        <position position="620"/>
    </location>
    <ligand>
        <name>Zn(2+)</name>
        <dbReference type="ChEBI" id="CHEBI:29105"/>
        <label>1</label>
    </ligand>
</feature>
<sequence>MLKHSCGTLYPQVSIGRKGGKYQTLHIFFILCDFRTSGQAEVTSTLSTFPRSNSDQSDLSKKTTCSRSSSSRSRSHLTISSAADRLAPFALNLTTPEWTDRFCSDVLRSHSPCCPRSPRSAHSSRFSFSPCRPLSPICPSSPDFPSSPYLLTPTVTKTPACAHGEGCPWMMGMLGGGLSCVVSVADLCQSVVLHTGMLLGAEGTSLALVRKDCDGKRNLEVLTPLTALGCVNEETLYSQAHRELVKGLMGCVLATSSPVNLRDASEDPRFILDSDQASKISAVLCVPIKNHRREMVGVVVMINKINSYDGSVSVFTSVDEKVLFNHMDVFGMILDNIQLYESSRQEAKRSQALLEMAQVLSKEHHSFGILLSKMAATIMPFTHAQYCTIFIPTFLSLFQICFSRIIHLECEELGSSCQIYRRERDIIDVDPSYALQSLMAVKTLNISKVSDDSRQSLVCCPVTNEQSENVIAVCQLMNKRCRDSGELEAFNRYDERLLEDLAVYCGLALQYVQAVKITEERKASIEVTREVLAYHISATEQEIEALQEATIPSAESLHLFDFHFSGFGLQEDLTTQAAVRMFLDLHLVQDFSIDYKSLCQWVLTVRRGYRNNVPYHNWNHALSTAQSMFAMLMATGQLQNIFTRLEILALMVSTLSHDLDHRGVNNSYIERTHQPLSQLYGHSSLENHHYNLCVFILNNTGNPILSGLSTEQHRTVLHMIKRAILATDLSVYMQRRKDFFSLLKKKRVNWKSEPQRDLLRSMLMTASDLSAVTKPWSEHKKITKLVAMEFFAQGDKEKEEFKIKPLDIMNRENSTRLPCMQVEYIDDICYPLYKVCNYLLTKVDFYVQNRAGQYGPKLMSQYLFSKWRYTI</sequence>